<gene>
    <name evidence="1" type="ORF">DFH08DRAFT_971263</name>
</gene>
<proteinExistence type="predicted"/>
<dbReference type="Proteomes" id="UP001218218">
    <property type="component" value="Unassembled WGS sequence"/>
</dbReference>
<evidence type="ECO:0000313" key="1">
    <source>
        <dbReference type="EMBL" id="KAJ7318516.1"/>
    </source>
</evidence>
<evidence type="ECO:0000313" key="2">
    <source>
        <dbReference type="Proteomes" id="UP001218218"/>
    </source>
</evidence>
<protein>
    <submittedName>
        <fullName evidence="1">Uncharacterized protein</fullName>
    </submittedName>
</protein>
<dbReference type="AlphaFoldDB" id="A0AAD6ZEH5"/>
<organism evidence="1 2">
    <name type="scientific">Mycena albidolilacea</name>
    <dbReference type="NCBI Taxonomy" id="1033008"/>
    <lineage>
        <taxon>Eukaryota</taxon>
        <taxon>Fungi</taxon>
        <taxon>Dikarya</taxon>
        <taxon>Basidiomycota</taxon>
        <taxon>Agaricomycotina</taxon>
        <taxon>Agaricomycetes</taxon>
        <taxon>Agaricomycetidae</taxon>
        <taxon>Agaricales</taxon>
        <taxon>Marasmiineae</taxon>
        <taxon>Mycenaceae</taxon>
        <taxon>Mycena</taxon>
    </lineage>
</organism>
<name>A0AAD6ZEH5_9AGAR</name>
<dbReference type="EMBL" id="JARIHO010000057">
    <property type="protein sequence ID" value="KAJ7318516.1"/>
    <property type="molecule type" value="Genomic_DNA"/>
</dbReference>
<accession>A0AAD6ZEH5</accession>
<sequence>MSAPPQSIEEIIPFIFFNTPNDSTVGTDTLLDDTGNIDYQLPPYRLTDADVVPTPGRPLLTVSSSERGPSRVQPEGNSWPPFHFFSHPAIYRLMPFVLVSTVSQIVPAHVQSGWAAFLPADEPATSPAWDTCPPLSTIWLFPGTEEFPMDQPLRDPLSVVDHSTLLRIARPNLRVLVHFMARNRIHEANGPRMAVSLLDKALAPAYPILNC</sequence>
<reference evidence="1" key="1">
    <citation type="submission" date="2023-03" db="EMBL/GenBank/DDBJ databases">
        <title>Massive genome expansion in bonnet fungi (Mycena s.s.) driven by repeated elements and novel gene families across ecological guilds.</title>
        <authorList>
            <consortium name="Lawrence Berkeley National Laboratory"/>
            <person name="Harder C.B."/>
            <person name="Miyauchi S."/>
            <person name="Viragh M."/>
            <person name="Kuo A."/>
            <person name="Thoen E."/>
            <person name="Andreopoulos B."/>
            <person name="Lu D."/>
            <person name="Skrede I."/>
            <person name="Drula E."/>
            <person name="Henrissat B."/>
            <person name="Morin E."/>
            <person name="Kohler A."/>
            <person name="Barry K."/>
            <person name="LaButti K."/>
            <person name="Morin E."/>
            <person name="Salamov A."/>
            <person name="Lipzen A."/>
            <person name="Mereny Z."/>
            <person name="Hegedus B."/>
            <person name="Baldrian P."/>
            <person name="Stursova M."/>
            <person name="Weitz H."/>
            <person name="Taylor A."/>
            <person name="Grigoriev I.V."/>
            <person name="Nagy L.G."/>
            <person name="Martin F."/>
            <person name="Kauserud H."/>
        </authorList>
    </citation>
    <scope>NUCLEOTIDE SEQUENCE</scope>
    <source>
        <strain evidence="1">CBHHK002</strain>
    </source>
</reference>
<comment type="caution">
    <text evidence="1">The sequence shown here is derived from an EMBL/GenBank/DDBJ whole genome shotgun (WGS) entry which is preliminary data.</text>
</comment>
<keyword evidence="2" id="KW-1185">Reference proteome</keyword>